<dbReference type="Gene3D" id="1.10.260.50">
    <property type="match status" value="1"/>
</dbReference>
<dbReference type="PANTHER" id="PTHR11601">
    <property type="entry name" value="CYSTEINE DESULFURYLASE FAMILY MEMBER"/>
    <property type="match status" value="1"/>
</dbReference>
<dbReference type="InterPro" id="IPR020578">
    <property type="entry name" value="Aminotrans_V_PyrdxlP_BS"/>
</dbReference>
<keyword evidence="5 13" id="KW-0808">Transferase</keyword>
<dbReference type="RefSeq" id="WP_096183524.1">
    <property type="nucleotide sequence ID" value="NZ_BDUF01000106.1"/>
</dbReference>
<dbReference type="InterPro" id="IPR016454">
    <property type="entry name" value="Cysteine_dSase"/>
</dbReference>
<dbReference type="EC" id="2.8.1.7" evidence="4 13"/>
<evidence type="ECO:0000256" key="8">
    <source>
        <dbReference type="ARBA" id="ARBA00022898"/>
    </source>
</evidence>
<dbReference type="GO" id="GO:0031071">
    <property type="term" value="F:cysteine desulfurase activity"/>
    <property type="evidence" value="ECO:0007669"/>
    <property type="project" value="UniProtKB-EC"/>
</dbReference>
<keyword evidence="9 13" id="KW-0408">Iron</keyword>
<dbReference type="AlphaFoldDB" id="A0A292YRN4"/>
<dbReference type="InterPro" id="IPR015421">
    <property type="entry name" value="PyrdxlP-dep_Trfase_major"/>
</dbReference>
<gene>
    <name evidence="15" type="ORF">EFBL_3269</name>
</gene>
<comment type="catalytic activity">
    <reaction evidence="11 13">
        <text>(sulfur carrier)-H + L-cysteine = (sulfur carrier)-SH + L-alanine</text>
        <dbReference type="Rhea" id="RHEA:43892"/>
        <dbReference type="Rhea" id="RHEA-COMP:14737"/>
        <dbReference type="Rhea" id="RHEA-COMP:14739"/>
        <dbReference type="ChEBI" id="CHEBI:29917"/>
        <dbReference type="ChEBI" id="CHEBI:35235"/>
        <dbReference type="ChEBI" id="CHEBI:57972"/>
        <dbReference type="ChEBI" id="CHEBI:64428"/>
        <dbReference type="EC" id="2.8.1.7"/>
    </reaction>
</comment>
<proteinExistence type="inferred from homology"/>
<dbReference type="PROSITE" id="PS00595">
    <property type="entry name" value="AA_TRANSFER_CLASS_5"/>
    <property type="match status" value="1"/>
</dbReference>
<evidence type="ECO:0000256" key="12">
    <source>
        <dbReference type="RuleBase" id="RU004504"/>
    </source>
</evidence>
<dbReference type="InterPro" id="IPR017772">
    <property type="entry name" value="Cys_deSase_NifS_bac/arc"/>
</dbReference>
<dbReference type="Proteomes" id="UP000217785">
    <property type="component" value="Unassembled WGS sequence"/>
</dbReference>
<evidence type="ECO:0000256" key="9">
    <source>
        <dbReference type="ARBA" id="ARBA00023004"/>
    </source>
</evidence>
<sequence length="379" mass="40816">MEIIYMDHAATTPVRPEVIDAMTHALREAFGNPSSVHQFGKPVRKLVETARYQVAKAIGANAKEIFFTSGGTEADNLAIVGGARANAHRGKHVITAVTEHHAVLDACKYLGQEGFEVTFLPVDEFGRVKLETFRNALRDDTILVSLMHANNEIGTLNPIAEIGGICRERGILFHTDAVQSVGKLPVNVEELRVDLLTLTGHKIYGPKGAGALYVREGVQLEPLVHGGGQEKALRPGTENVPGIVGLGQAIELAVAELKEESTRLAALRDRLIHGILTEIQDSRLNGHPTERLPHNANFSFPGVDGQMLIQALDMKGIAASAGSACTSGQVEPSHVLTGIGLEREVALGSVRLSLGKATSEEDISYVIDQLKELVRQLKH</sequence>
<comment type="subunit">
    <text evidence="3">Homodimer.</text>
</comment>
<keyword evidence="7 13" id="KW-0479">Metal-binding</keyword>
<keyword evidence="8 13" id="KW-0663">Pyridoxal phosphate</keyword>
<dbReference type="GO" id="GO:0046872">
    <property type="term" value="F:metal ion binding"/>
    <property type="evidence" value="ECO:0007669"/>
    <property type="project" value="UniProtKB-KW"/>
</dbReference>
<dbReference type="GO" id="GO:0051537">
    <property type="term" value="F:2 iron, 2 sulfur cluster binding"/>
    <property type="evidence" value="ECO:0007669"/>
    <property type="project" value="UniProtKB-KW"/>
</dbReference>
<organism evidence="15 16">
    <name type="scientific">Effusibacillus lacus</name>
    <dbReference type="NCBI Taxonomy" id="1348429"/>
    <lineage>
        <taxon>Bacteria</taxon>
        <taxon>Bacillati</taxon>
        <taxon>Bacillota</taxon>
        <taxon>Bacilli</taxon>
        <taxon>Bacillales</taxon>
        <taxon>Alicyclobacillaceae</taxon>
        <taxon>Effusibacillus</taxon>
    </lineage>
</organism>
<evidence type="ECO:0000313" key="16">
    <source>
        <dbReference type="Proteomes" id="UP000217785"/>
    </source>
</evidence>
<evidence type="ECO:0000256" key="5">
    <source>
        <dbReference type="ARBA" id="ARBA00022679"/>
    </source>
</evidence>
<keyword evidence="6" id="KW-0001">2Fe-2S</keyword>
<evidence type="ECO:0000256" key="4">
    <source>
        <dbReference type="ARBA" id="ARBA00012239"/>
    </source>
</evidence>
<dbReference type="InterPro" id="IPR015424">
    <property type="entry name" value="PyrdxlP-dep_Trfase"/>
</dbReference>
<reference evidence="16" key="1">
    <citation type="submission" date="2017-07" db="EMBL/GenBank/DDBJ databases">
        <title>Draft genome sequence of Effusibacillus lacus strain skLN1.</title>
        <authorList>
            <person name="Watanabe M."/>
            <person name="Kojima H."/>
            <person name="Fukui M."/>
        </authorList>
    </citation>
    <scope>NUCLEOTIDE SEQUENCE [LARGE SCALE GENOMIC DNA]</scope>
    <source>
        <strain evidence="16">skLN1</strain>
    </source>
</reference>
<dbReference type="GO" id="GO:0006520">
    <property type="term" value="P:amino acid metabolic process"/>
    <property type="evidence" value="ECO:0007669"/>
    <property type="project" value="InterPro"/>
</dbReference>
<comment type="cofactor">
    <cofactor evidence="1 12">
        <name>pyridoxal 5'-phosphate</name>
        <dbReference type="ChEBI" id="CHEBI:597326"/>
    </cofactor>
</comment>
<dbReference type="NCBIfam" id="NF002806">
    <property type="entry name" value="PRK02948.1"/>
    <property type="match status" value="1"/>
</dbReference>
<dbReference type="GO" id="GO:0030170">
    <property type="term" value="F:pyridoxal phosphate binding"/>
    <property type="evidence" value="ECO:0007669"/>
    <property type="project" value="InterPro"/>
</dbReference>
<dbReference type="OrthoDB" id="9808002at2"/>
<dbReference type="NCBIfam" id="TIGR03402">
    <property type="entry name" value="FeS_nifS"/>
    <property type="match status" value="1"/>
</dbReference>
<evidence type="ECO:0000256" key="10">
    <source>
        <dbReference type="ARBA" id="ARBA00023014"/>
    </source>
</evidence>
<keyword evidence="16" id="KW-1185">Reference proteome</keyword>
<comment type="function">
    <text evidence="13">Catalyzes the removal of elemental sulfur atoms from cysteine to produce alanine.</text>
</comment>
<evidence type="ECO:0000256" key="3">
    <source>
        <dbReference type="ARBA" id="ARBA00011738"/>
    </source>
</evidence>
<dbReference type="FunFam" id="3.40.640.10:FF:000003">
    <property type="entry name" value="Cysteine desulfurase IscS"/>
    <property type="match status" value="1"/>
</dbReference>
<evidence type="ECO:0000256" key="1">
    <source>
        <dbReference type="ARBA" id="ARBA00001933"/>
    </source>
</evidence>
<dbReference type="InterPro" id="IPR015422">
    <property type="entry name" value="PyrdxlP-dep_Trfase_small"/>
</dbReference>
<feature type="domain" description="Aminotransferase class V" evidence="14">
    <location>
        <begin position="4"/>
        <end position="365"/>
    </location>
</feature>
<evidence type="ECO:0000256" key="2">
    <source>
        <dbReference type="ARBA" id="ARBA00006490"/>
    </source>
</evidence>
<keyword evidence="10 13" id="KW-0411">Iron-sulfur</keyword>
<dbReference type="PANTHER" id="PTHR11601:SF34">
    <property type="entry name" value="CYSTEINE DESULFURASE"/>
    <property type="match status" value="1"/>
</dbReference>
<accession>A0A292YRN4</accession>
<comment type="caution">
    <text evidence="15">The sequence shown here is derived from an EMBL/GenBank/DDBJ whole genome shotgun (WGS) entry which is preliminary data.</text>
</comment>
<dbReference type="Gene3D" id="3.90.1150.10">
    <property type="entry name" value="Aspartate Aminotransferase, domain 1"/>
    <property type="match status" value="1"/>
</dbReference>
<comment type="similarity">
    <text evidence="2 13">Belongs to the class-V pyridoxal-phosphate-dependent aminotransferase family. NifS/IscS subfamily.</text>
</comment>
<evidence type="ECO:0000256" key="7">
    <source>
        <dbReference type="ARBA" id="ARBA00022723"/>
    </source>
</evidence>
<name>A0A292YRN4_9BACL</name>
<evidence type="ECO:0000313" key="15">
    <source>
        <dbReference type="EMBL" id="GAX91579.1"/>
    </source>
</evidence>
<evidence type="ECO:0000256" key="11">
    <source>
        <dbReference type="ARBA" id="ARBA00050776"/>
    </source>
</evidence>
<dbReference type="SUPFAM" id="SSF53383">
    <property type="entry name" value="PLP-dependent transferases"/>
    <property type="match status" value="1"/>
</dbReference>
<dbReference type="PIRSF" id="PIRSF005572">
    <property type="entry name" value="NifS"/>
    <property type="match status" value="1"/>
</dbReference>
<dbReference type="EMBL" id="BDUF01000106">
    <property type="protein sequence ID" value="GAX91579.1"/>
    <property type="molecule type" value="Genomic_DNA"/>
</dbReference>
<dbReference type="Pfam" id="PF00266">
    <property type="entry name" value="Aminotran_5"/>
    <property type="match status" value="1"/>
</dbReference>
<evidence type="ECO:0000259" key="14">
    <source>
        <dbReference type="Pfam" id="PF00266"/>
    </source>
</evidence>
<protein>
    <recommendedName>
        <fullName evidence="4 13">Cysteine desulfurase</fullName>
        <ecNumber evidence="4 13">2.8.1.7</ecNumber>
    </recommendedName>
    <alternativeName>
        <fullName evidence="13">Nitrogenase metalloclusters biosynthesis protein NifS</fullName>
    </alternativeName>
</protein>
<evidence type="ECO:0000256" key="6">
    <source>
        <dbReference type="ARBA" id="ARBA00022714"/>
    </source>
</evidence>
<dbReference type="Gene3D" id="3.40.640.10">
    <property type="entry name" value="Type I PLP-dependent aspartate aminotransferase-like (Major domain)"/>
    <property type="match status" value="1"/>
</dbReference>
<dbReference type="InterPro" id="IPR000192">
    <property type="entry name" value="Aminotrans_V_dom"/>
</dbReference>
<evidence type="ECO:0000256" key="13">
    <source>
        <dbReference type="RuleBase" id="RU364075"/>
    </source>
</evidence>